<dbReference type="RefSeq" id="WP_323979281.1">
    <property type="nucleotide sequence ID" value="NZ_JAYKBV010000006.1"/>
</dbReference>
<gene>
    <name evidence="1" type="ORF">VJJ49_05900</name>
</gene>
<keyword evidence="2" id="KW-1185">Reference proteome</keyword>
<dbReference type="EMBL" id="JAYKBV010000006">
    <property type="protein sequence ID" value="MEB3040227.1"/>
    <property type="molecule type" value="Genomic_DNA"/>
</dbReference>
<organism evidence="1 2">
    <name type="scientific">Capnocytophaga gingivalis</name>
    <dbReference type="NCBI Taxonomy" id="1017"/>
    <lineage>
        <taxon>Bacteria</taxon>
        <taxon>Pseudomonadati</taxon>
        <taxon>Bacteroidota</taxon>
        <taxon>Flavobacteriia</taxon>
        <taxon>Flavobacteriales</taxon>
        <taxon>Flavobacteriaceae</taxon>
        <taxon>Capnocytophaga</taxon>
    </lineage>
</organism>
<comment type="caution">
    <text evidence="1">The sequence shown here is derived from an EMBL/GenBank/DDBJ whole genome shotgun (WGS) entry which is preliminary data.</text>
</comment>
<protein>
    <recommendedName>
        <fullName evidence="3">HNH endonuclease 5 domain-containing protein</fullName>
    </recommendedName>
</protein>
<proteinExistence type="predicted"/>
<name>A0ABU5Y8G0_9FLAO</name>
<evidence type="ECO:0000313" key="2">
    <source>
        <dbReference type="Proteomes" id="UP001324270"/>
    </source>
</evidence>
<evidence type="ECO:0008006" key="3">
    <source>
        <dbReference type="Google" id="ProtNLM"/>
    </source>
</evidence>
<reference evidence="1 2" key="1">
    <citation type="submission" date="2023-12" db="EMBL/GenBank/DDBJ databases">
        <title>Genomic sequences of Capnocytophaga and Parvimonas strains.</title>
        <authorList>
            <person name="Watt R.M."/>
            <person name="Wang M."/>
            <person name="Yang T."/>
            <person name="Tong W.M."/>
        </authorList>
    </citation>
    <scope>NUCLEOTIDE SEQUENCE [LARGE SCALE GENOMIC DNA]</scope>
    <source>
        <strain evidence="1 2">CCUG 13156</strain>
    </source>
</reference>
<dbReference type="Proteomes" id="UP001324270">
    <property type="component" value="Unassembled WGS sequence"/>
</dbReference>
<accession>A0ABU5Y8G0</accession>
<evidence type="ECO:0000313" key="1">
    <source>
        <dbReference type="EMBL" id="MEB3040227.1"/>
    </source>
</evidence>
<sequence length="228" mass="26601">MIQRTHHSDERLDLICSYCGINNPDTRDHVPSKILLDQPYPENLPVVPCCSKCNRSFSLDEEYVACLLECAIHGTTSIENLTRVKIKNILSKKESLRHRISNSLISINGETHFNVEVGRLENFFVKLAKGHIKYENSEAVIDPPAYWKFEALPNLSLKEREEFYECKKMDFLPEVGSRALMDLYIDSKNNIYSHWQIVQPNIYQYMVIIDPLSVRIVIWNYFAVEVMW</sequence>